<dbReference type="PANTHER" id="PTHR43391">
    <property type="entry name" value="RETINOL DEHYDROGENASE-RELATED"/>
    <property type="match status" value="1"/>
</dbReference>
<organism evidence="5 6">
    <name type="scientific">Candidatus Beckwithbacteria bacterium CG23_combo_of_CG06-09_8_20_14_all_34_8</name>
    <dbReference type="NCBI Taxonomy" id="1974497"/>
    <lineage>
        <taxon>Bacteria</taxon>
        <taxon>Candidatus Beckwithiibacteriota</taxon>
    </lineage>
</organism>
<dbReference type="EMBL" id="PCSR01000036">
    <property type="protein sequence ID" value="PIP53305.1"/>
    <property type="molecule type" value="Genomic_DNA"/>
</dbReference>
<dbReference type="PANTHER" id="PTHR43391:SF14">
    <property type="entry name" value="DEHYDROGENASE_REDUCTASE SDR FAMILY PROTEIN 7-LIKE"/>
    <property type="match status" value="1"/>
</dbReference>
<evidence type="ECO:0000313" key="6">
    <source>
        <dbReference type="Proteomes" id="UP000229459"/>
    </source>
</evidence>
<dbReference type="PRINTS" id="PR00081">
    <property type="entry name" value="GDHRDH"/>
</dbReference>
<dbReference type="AlphaFoldDB" id="A0A2H0B6M2"/>
<keyword evidence="2" id="KW-0521">NADP</keyword>
<dbReference type="Gene3D" id="3.40.50.720">
    <property type="entry name" value="NAD(P)-binding Rossmann-like Domain"/>
    <property type="match status" value="1"/>
</dbReference>
<evidence type="ECO:0000313" key="5">
    <source>
        <dbReference type="EMBL" id="PIP53305.1"/>
    </source>
</evidence>
<evidence type="ECO:0000256" key="4">
    <source>
        <dbReference type="RuleBase" id="RU000363"/>
    </source>
</evidence>
<evidence type="ECO:0000256" key="1">
    <source>
        <dbReference type="ARBA" id="ARBA00006484"/>
    </source>
</evidence>
<keyword evidence="3" id="KW-0560">Oxidoreductase</keyword>
<dbReference type="InterPro" id="IPR002347">
    <property type="entry name" value="SDR_fam"/>
</dbReference>
<name>A0A2H0B6M2_9BACT</name>
<gene>
    <name evidence="5" type="ORF">COX08_01670</name>
</gene>
<dbReference type="InterPro" id="IPR020904">
    <property type="entry name" value="Sc_DH/Rdtase_CS"/>
</dbReference>
<dbReference type="Proteomes" id="UP000229459">
    <property type="component" value="Unassembled WGS sequence"/>
</dbReference>
<dbReference type="InterPro" id="IPR036291">
    <property type="entry name" value="NAD(P)-bd_dom_sf"/>
</dbReference>
<reference evidence="5 6" key="1">
    <citation type="submission" date="2017-09" db="EMBL/GenBank/DDBJ databases">
        <title>Depth-based differentiation of microbial function through sediment-hosted aquifers and enrichment of novel symbionts in the deep terrestrial subsurface.</title>
        <authorList>
            <person name="Probst A.J."/>
            <person name="Ladd B."/>
            <person name="Jarett J.K."/>
            <person name="Geller-Mcgrath D.E."/>
            <person name="Sieber C.M."/>
            <person name="Emerson J.B."/>
            <person name="Anantharaman K."/>
            <person name="Thomas B.C."/>
            <person name="Malmstrom R."/>
            <person name="Stieglmeier M."/>
            <person name="Klingl A."/>
            <person name="Woyke T."/>
            <person name="Ryan C.M."/>
            <person name="Banfield J.F."/>
        </authorList>
    </citation>
    <scope>NUCLEOTIDE SEQUENCE [LARGE SCALE GENOMIC DNA]</scope>
    <source>
        <strain evidence="5">CG23_combo_of_CG06-09_8_20_14_all_34_8</strain>
    </source>
</reference>
<comment type="caution">
    <text evidence="5">The sequence shown here is derived from an EMBL/GenBank/DDBJ whole genome shotgun (WGS) entry which is preliminary data.</text>
</comment>
<evidence type="ECO:0008006" key="7">
    <source>
        <dbReference type="Google" id="ProtNLM"/>
    </source>
</evidence>
<dbReference type="GO" id="GO:0016491">
    <property type="term" value="F:oxidoreductase activity"/>
    <property type="evidence" value="ECO:0007669"/>
    <property type="project" value="UniProtKB-KW"/>
</dbReference>
<protein>
    <recommendedName>
        <fullName evidence="7">Short-chain dehydrogenase</fullName>
    </recommendedName>
</protein>
<dbReference type="CDD" id="cd05233">
    <property type="entry name" value="SDR_c"/>
    <property type="match status" value="1"/>
</dbReference>
<evidence type="ECO:0000256" key="3">
    <source>
        <dbReference type="ARBA" id="ARBA00023002"/>
    </source>
</evidence>
<dbReference type="PRINTS" id="PR00080">
    <property type="entry name" value="SDRFAMILY"/>
</dbReference>
<sequence>MLQTKLPFQVTKIKCNIRDLDDIDRAFSIIDKKTKQIDFLVNCAGRGLVKTFETTTREEIMDVLGVNLKGNIYIAQEVYKRMLPHKSGYIINVGSTSSLKAREMEVMYCASKWGLKGFNDSLRLEANNHGIKVTGVYPGGMQSKNFWKVIPGKDISSYMNPKDIAQQIVNLIKADPYLAITDLVIERP</sequence>
<accession>A0A2H0B6M2</accession>
<comment type="similarity">
    <text evidence="1 4">Belongs to the short-chain dehydrogenases/reductases (SDR) family.</text>
</comment>
<dbReference type="Pfam" id="PF00106">
    <property type="entry name" value="adh_short"/>
    <property type="match status" value="1"/>
</dbReference>
<dbReference type="PROSITE" id="PS00061">
    <property type="entry name" value="ADH_SHORT"/>
    <property type="match status" value="1"/>
</dbReference>
<dbReference type="SUPFAM" id="SSF51735">
    <property type="entry name" value="NAD(P)-binding Rossmann-fold domains"/>
    <property type="match status" value="1"/>
</dbReference>
<evidence type="ECO:0000256" key="2">
    <source>
        <dbReference type="ARBA" id="ARBA00022857"/>
    </source>
</evidence>
<proteinExistence type="inferred from homology"/>